<dbReference type="Proteomes" id="UP000027138">
    <property type="component" value="Unassembled WGS sequence"/>
</dbReference>
<sequence>MRARVVAVGFGDYAAGLRRTQPCFLPAMRYALMERWNDCTHTFIFGFGEMTLALADYAAITGLRFTGPVPPVDAWYDHTSTVSIRVVRAVTLLPRIPRYLAHCHHTYASGKDPEYWRSFLNDRELSDEMCAVMDHHPDQDRYDLVEIMALCPVYLPDGINADQGLPLEPFLNGVLSIDLDPSWI</sequence>
<organism evidence="2 3">
    <name type="scientific">Jatropha curcas</name>
    <name type="common">Barbados nut</name>
    <dbReference type="NCBI Taxonomy" id="180498"/>
    <lineage>
        <taxon>Eukaryota</taxon>
        <taxon>Viridiplantae</taxon>
        <taxon>Streptophyta</taxon>
        <taxon>Embryophyta</taxon>
        <taxon>Tracheophyta</taxon>
        <taxon>Spermatophyta</taxon>
        <taxon>Magnoliopsida</taxon>
        <taxon>eudicotyledons</taxon>
        <taxon>Gunneridae</taxon>
        <taxon>Pentapetalae</taxon>
        <taxon>rosids</taxon>
        <taxon>fabids</taxon>
        <taxon>Malpighiales</taxon>
        <taxon>Euphorbiaceae</taxon>
        <taxon>Crotonoideae</taxon>
        <taxon>Jatropheae</taxon>
        <taxon>Jatropha</taxon>
    </lineage>
</organism>
<keyword evidence="3" id="KW-1185">Reference proteome</keyword>
<dbReference type="Pfam" id="PF10536">
    <property type="entry name" value="PMD"/>
    <property type="match status" value="1"/>
</dbReference>
<accession>A0A067JVW7</accession>
<protein>
    <recommendedName>
        <fullName evidence="1">Aminotransferase-like plant mobile domain-containing protein</fullName>
    </recommendedName>
</protein>
<evidence type="ECO:0000259" key="1">
    <source>
        <dbReference type="Pfam" id="PF10536"/>
    </source>
</evidence>
<reference evidence="2 3" key="1">
    <citation type="journal article" date="2014" name="PLoS ONE">
        <title>Global Analysis of Gene Expression Profiles in Physic Nut (Jatropha curcas L.) Seedlings Exposed to Salt Stress.</title>
        <authorList>
            <person name="Zhang L."/>
            <person name="Zhang C."/>
            <person name="Wu P."/>
            <person name="Chen Y."/>
            <person name="Li M."/>
            <person name="Jiang H."/>
            <person name="Wu G."/>
        </authorList>
    </citation>
    <scope>NUCLEOTIDE SEQUENCE [LARGE SCALE GENOMIC DNA]</scope>
    <source>
        <strain evidence="3">cv. GZQX0401</strain>
        <tissue evidence="2">Young leaves</tissue>
    </source>
</reference>
<proteinExistence type="predicted"/>
<gene>
    <name evidence="2" type="ORF">JCGZ_19714</name>
</gene>
<dbReference type="EMBL" id="KK914791">
    <property type="protein sequence ID" value="KDP28037.1"/>
    <property type="molecule type" value="Genomic_DNA"/>
</dbReference>
<evidence type="ECO:0000313" key="2">
    <source>
        <dbReference type="EMBL" id="KDP28037.1"/>
    </source>
</evidence>
<name>A0A067JVW7_JATCU</name>
<evidence type="ECO:0000313" key="3">
    <source>
        <dbReference type="Proteomes" id="UP000027138"/>
    </source>
</evidence>
<feature type="domain" description="Aminotransferase-like plant mobile" evidence="1">
    <location>
        <begin position="30"/>
        <end position="68"/>
    </location>
</feature>
<dbReference type="InterPro" id="IPR019557">
    <property type="entry name" value="AminoTfrase-like_pln_mobile"/>
</dbReference>
<dbReference type="AlphaFoldDB" id="A0A067JVW7"/>